<dbReference type="Pfam" id="PF06985">
    <property type="entry name" value="HET"/>
    <property type="match status" value="1"/>
</dbReference>
<comment type="caution">
    <text evidence="3">The sequence shown here is derived from an EMBL/GenBank/DDBJ whole genome shotgun (WGS) entry which is preliminary data.</text>
</comment>
<dbReference type="EMBL" id="JAHCVI010000001">
    <property type="protein sequence ID" value="KAG7294577.1"/>
    <property type="molecule type" value="Genomic_DNA"/>
</dbReference>
<dbReference type="PANTHER" id="PTHR33112">
    <property type="entry name" value="DOMAIN PROTEIN, PUTATIVE-RELATED"/>
    <property type="match status" value="1"/>
</dbReference>
<evidence type="ECO:0000259" key="2">
    <source>
        <dbReference type="Pfam" id="PF06985"/>
    </source>
</evidence>
<dbReference type="InterPro" id="IPR010730">
    <property type="entry name" value="HET"/>
</dbReference>
<protein>
    <recommendedName>
        <fullName evidence="2">Heterokaryon incompatibility domain-containing protein</fullName>
    </recommendedName>
</protein>
<gene>
    <name evidence="3" type="ORF">NEMBOFW57_004653</name>
</gene>
<evidence type="ECO:0000256" key="1">
    <source>
        <dbReference type="SAM" id="MobiDB-lite"/>
    </source>
</evidence>
<evidence type="ECO:0000313" key="4">
    <source>
        <dbReference type="Proteomes" id="UP001197093"/>
    </source>
</evidence>
<organism evidence="3 4">
    <name type="scientific">Staphylotrichum longicolle</name>
    <dbReference type="NCBI Taxonomy" id="669026"/>
    <lineage>
        <taxon>Eukaryota</taxon>
        <taxon>Fungi</taxon>
        <taxon>Dikarya</taxon>
        <taxon>Ascomycota</taxon>
        <taxon>Pezizomycotina</taxon>
        <taxon>Sordariomycetes</taxon>
        <taxon>Sordariomycetidae</taxon>
        <taxon>Sordariales</taxon>
        <taxon>Chaetomiaceae</taxon>
        <taxon>Staphylotrichum</taxon>
    </lineage>
</organism>
<name>A0AAD4F9W5_9PEZI</name>
<keyword evidence="4" id="KW-1185">Reference proteome</keyword>
<dbReference type="PANTHER" id="PTHR33112:SF16">
    <property type="entry name" value="HETEROKARYON INCOMPATIBILITY DOMAIN-CONTAINING PROTEIN"/>
    <property type="match status" value="1"/>
</dbReference>
<evidence type="ECO:0000313" key="3">
    <source>
        <dbReference type="EMBL" id="KAG7294577.1"/>
    </source>
</evidence>
<dbReference type="AlphaFoldDB" id="A0AAD4F9W5"/>
<reference evidence="3" key="1">
    <citation type="submission" date="2023-02" db="EMBL/GenBank/DDBJ databases">
        <authorList>
            <person name="Palmer J.M."/>
        </authorList>
    </citation>
    <scope>NUCLEOTIDE SEQUENCE</scope>
    <source>
        <strain evidence="3">FW57</strain>
    </source>
</reference>
<accession>A0AAD4F9W5</accession>
<sequence length="449" mass="51132">MRLEWNRSKGNGCGYCDMLLRRVQRLGPGRDEAFRVRLYVKEEEDPHHGFEAGDNDTNDEDPEEEAGESDQDEESQTEDRGQMHCRREGYAALSHRWPDDDNGDHTWLTTTRENISDFQREIPWKALPETFQDAIKVTHRLGLQYLWIDSLCIIQRDKDDWKKEAQSMGDVYSRAVITIAASSSSSGGQPFLEPRPASHRVIPEDGRQPLLSLISRWTEFLPDIMARKPRTDALKMRSNIQGWWHELLMEYTRRSLKCRGDVLYALSGVAERMYLYIKAPYLAGFWGDRFLETLVWTISTSDPSTILRPLPREDPVPDMPTWSFFSLNQPINFAVMDTPGAYNWACKFLSSDFRPNHDLAREDFSRLTGRKIVLEGPALEMQLVIPELWEALIKYPSIGSVSADGYTGVFLADAPLVEDVAADGAGQPIPTTTLAYSKVDAYTPMTTPG</sequence>
<dbReference type="Proteomes" id="UP001197093">
    <property type="component" value="Unassembled WGS sequence"/>
</dbReference>
<feature type="region of interest" description="Disordered" evidence="1">
    <location>
        <begin position="44"/>
        <end position="83"/>
    </location>
</feature>
<proteinExistence type="predicted"/>
<feature type="compositionally biased region" description="Acidic residues" evidence="1">
    <location>
        <begin position="53"/>
        <end position="76"/>
    </location>
</feature>
<feature type="domain" description="Heterokaryon incompatibility" evidence="2">
    <location>
        <begin position="90"/>
        <end position="191"/>
    </location>
</feature>